<keyword evidence="2" id="KW-1185">Reference proteome</keyword>
<proteinExistence type="predicted"/>
<sequence length="87" mass="10192">MVSDIKKLYEHWLKSLNYAIHTVSGKFSSRKKLWTGVVYITELPCFIRDTAKTSGSKKLQSVLATRLLRSSFSFNPTEYRIREEEKF</sequence>
<dbReference type="AlphaFoldDB" id="A0AAD6Q667"/>
<dbReference type="Proteomes" id="UP001164929">
    <property type="component" value="Chromosome 11"/>
</dbReference>
<reference evidence="1" key="1">
    <citation type="journal article" date="2023" name="Mol. Ecol. Resour.">
        <title>Chromosome-level genome assembly of a triploid poplar Populus alba 'Berolinensis'.</title>
        <authorList>
            <person name="Chen S."/>
            <person name="Yu Y."/>
            <person name="Wang X."/>
            <person name="Wang S."/>
            <person name="Zhang T."/>
            <person name="Zhou Y."/>
            <person name="He R."/>
            <person name="Meng N."/>
            <person name="Wang Y."/>
            <person name="Liu W."/>
            <person name="Liu Z."/>
            <person name="Liu J."/>
            <person name="Guo Q."/>
            <person name="Huang H."/>
            <person name="Sederoff R.R."/>
            <person name="Wang G."/>
            <person name="Qu G."/>
            <person name="Chen S."/>
        </authorList>
    </citation>
    <scope>NUCLEOTIDE SEQUENCE</scope>
    <source>
        <strain evidence="1">SC-2020</strain>
    </source>
</reference>
<gene>
    <name evidence="1" type="ORF">NC653_026862</name>
</gene>
<protein>
    <submittedName>
        <fullName evidence="1">Uncharacterized protein</fullName>
    </submittedName>
</protein>
<evidence type="ECO:0000313" key="2">
    <source>
        <dbReference type="Proteomes" id="UP001164929"/>
    </source>
</evidence>
<evidence type="ECO:0000313" key="1">
    <source>
        <dbReference type="EMBL" id="KAJ6978563.1"/>
    </source>
</evidence>
<dbReference type="EMBL" id="JAQIZT010000011">
    <property type="protein sequence ID" value="KAJ6978563.1"/>
    <property type="molecule type" value="Genomic_DNA"/>
</dbReference>
<comment type="caution">
    <text evidence="1">The sequence shown here is derived from an EMBL/GenBank/DDBJ whole genome shotgun (WGS) entry which is preliminary data.</text>
</comment>
<accession>A0AAD6Q667</accession>
<name>A0AAD6Q667_9ROSI</name>
<organism evidence="1 2">
    <name type="scientific">Populus alba x Populus x berolinensis</name>
    <dbReference type="NCBI Taxonomy" id="444605"/>
    <lineage>
        <taxon>Eukaryota</taxon>
        <taxon>Viridiplantae</taxon>
        <taxon>Streptophyta</taxon>
        <taxon>Embryophyta</taxon>
        <taxon>Tracheophyta</taxon>
        <taxon>Spermatophyta</taxon>
        <taxon>Magnoliopsida</taxon>
        <taxon>eudicotyledons</taxon>
        <taxon>Gunneridae</taxon>
        <taxon>Pentapetalae</taxon>
        <taxon>rosids</taxon>
        <taxon>fabids</taxon>
        <taxon>Malpighiales</taxon>
        <taxon>Salicaceae</taxon>
        <taxon>Saliceae</taxon>
        <taxon>Populus</taxon>
    </lineage>
</organism>